<evidence type="ECO:0000313" key="2">
    <source>
        <dbReference type="Proteomes" id="UP000785679"/>
    </source>
</evidence>
<gene>
    <name evidence="1" type="ORF">FGO68_gene14603</name>
</gene>
<protein>
    <recommendedName>
        <fullName evidence="3">EF-hand domain-containing protein</fullName>
    </recommendedName>
</protein>
<evidence type="ECO:0000313" key="1">
    <source>
        <dbReference type="EMBL" id="TNV75071.1"/>
    </source>
</evidence>
<comment type="caution">
    <text evidence="1">The sequence shown here is derived from an EMBL/GenBank/DDBJ whole genome shotgun (WGS) entry which is preliminary data.</text>
</comment>
<organism evidence="1 2">
    <name type="scientific">Halteria grandinella</name>
    <dbReference type="NCBI Taxonomy" id="5974"/>
    <lineage>
        <taxon>Eukaryota</taxon>
        <taxon>Sar</taxon>
        <taxon>Alveolata</taxon>
        <taxon>Ciliophora</taxon>
        <taxon>Intramacronucleata</taxon>
        <taxon>Spirotrichea</taxon>
        <taxon>Stichotrichia</taxon>
        <taxon>Sporadotrichida</taxon>
        <taxon>Halteriidae</taxon>
        <taxon>Halteria</taxon>
    </lineage>
</organism>
<dbReference type="AlphaFoldDB" id="A0A8J8NIB5"/>
<evidence type="ECO:0008006" key="3">
    <source>
        <dbReference type="Google" id="ProtNLM"/>
    </source>
</evidence>
<accession>A0A8J8NIB5</accession>
<dbReference type="Proteomes" id="UP000785679">
    <property type="component" value="Unassembled WGS sequence"/>
</dbReference>
<sequence>MEAGQGSPGSAGFFFDGRKGNSQWPDQLEEWPFDFDESGFIQIVCPFEIICPFEIEILFERFDADGDHLLRFEQLNRIGWLSRFRGTNSTFVEKGDIEPQRTSRQTEMADRRFVFDQRLATRPHDDRVTRFGLRFFLAHRAERMSSPPGSQTVLCFKRNLSTHSGRSRQDQCHPCLQSVHETGLDSQLNPTSKVKITRQLCA</sequence>
<dbReference type="EMBL" id="RRYP01016510">
    <property type="protein sequence ID" value="TNV75071.1"/>
    <property type="molecule type" value="Genomic_DNA"/>
</dbReference>
<keyword evidence="2" id="KW-1185">Reference proteome</keyword>
<proteinExistence type="predicted"/>
<reference evidence="1" key="1">
    <citation type="submission" date="2019-06" db="EMBL/GenBank/DDBJ databases">
        <authorList>
            <person name="Zheng W."/>
        </authorList>
    </citation>
    <scope>NUCLEOTIDE SEQUENCE</scope>
    <source>
        <strain evidence="1">QDHG01</strain>
    </source>
</reference>
<name>A0A8J8NIB5_HALGN</name>